<keyword evidence="1" id="KW-1133">Transmembrane helix</keyword>
<reference evidence="2 3" key="1">
    <citation type="submission" date="2020-06" db="EMBL/GenBank/DDBJ databases">
        <authorList>
            <person name="Ruesch T."/>
            <person name="Stepniewski C."/>
            <person name="Ballard C."/>
            <person name="Battaglia S."/>
            <person name="Diaz I."/>
            <person name="Engley A."/>
            <person name="Erickson A."/>
            <person name="Ernst L."/>
            <person name="Gonzales E."/>
            <person name="Haider A."/>
            <person name="Harrison M."/>
            <person name="Moore J."/>
            <person name="Paratore J."/>
            <person name="Rafanan A."/>
            <person name="Storz S."/>
            <person name="Poxleitner M.K."/>
            <person name="Anders K.R."/>
            <person name="Garlena R.A."/>
            <person name="Russell D.A."/>
            <person name="Pope W.H."/>
            <person name="Jacobs-Sera D."/>
            <person name="Hatfull G.F."/>
        </authorList>
    </citation>
    <scope>NUCLEOTIDE SEQUENCE [LARGE SCALE GENOMIC DNA]</scope>
</reference>
<feature type="transmembrane region" description="Helical" evidence="1">
    <location>
        <begin position="34"/>
        <end position="52"/>
    </location>
</feature>
<reference evidence="3" key="2">
    <citation type="journal article" date="2021" name="Microbiol. Resour. Announc.">
        <title>Genome Sequences of Subcluster M2 Mycobacteriophages Estes and Aziz.</title>
        <authorList>
            <person name="Fitzgerald S.K."/>
            <person name="Johnson E.H."/>
            <person name="Storz S.H.R."/>
            <person name="Ballard C."/>
            <person name="Battaglia S."/>
            <person name="Boice M."/>
            <person name="Bramwell-Butcher J."/>
            <person name="Dedinsky M."/>
            <person name="DeKlotz J."/>
            <person name="Diaz I."/>
            <person name="Engley A."/>
            <person name="Ernst L."/>
            <person name="Gonzales E."/>
            <person name="Groscost A."/>
            <person name="Grosser P."/>
            <person name="Haider A."/>
            <person name="Harrison M."/>
            <person name="Husler K."/>
            <person name="Lau J."/>
            <person name="Monlux M."/>
            <person name="Paratore J."/>
            <person name="Ruesch T."/>
            <person name="Schlesinger M."/>
            <person name="Scholes A."/>
            <person name="Poxleitner M.K."/>
            <person name="Anders K.R."/>
        </authorList>
    </citation>
    <scope>NUCLEOTIDE SEQUENCE [LARGE SCALE GENOMIC DNA]</scope>
</reference>
<organism evidence="2 3">
    <name type="scientific">Mycobacterium phage Aziz</name>
    <dbReference type="NCBI Taxonomy" id="2762281"/>
    <lineage>
        <taxon>Viruses</taxon>
        <taxon>Duplodnaviria</taxon>
        <taxon>Heunggongvirae</taxon>
        <taxon>Uroviricota</taxon>
        <taxon>Caudoviricetes</taxon>
        <taxon>Vilmaviridae</taxon>
        <taxon>Mclasvirinae</taxon>
        <taxon>Reyvirus</taxon>
        <taxon>Reyvirus aziz</taxon>
    </lineage>
</organism>
<dbReference type="KEGG" id="vg:63210225"/>
<sequence length="54" mass="5651">MIKHLGYYAAFLWSFSILGFILVGTGAAPDAINMATGVGIGAAVTTVFYALLRV</sequence>
<evidence type="ECO:0000313" key="2">
    <source>
        <dbReference type="EMBL" id="QNJ56665.1"/>
    </source>
</evidence>
<name>A0A7G8LHE3_9CAUD</name>
<keyword evidence="1" id="KW-0812">Transmembrane</keyword>
<dbReference type="Proteomes" id="UP000515890">
    <property type="component" value="Segment"/>
</dbReference>
<accession>A0A7G8LHE3</accession>
<gene>
    <name evidence="2" type="primary">5</name>
    <name evidence="2" type="ORF">SEA_AZIZ_5</name>
</gene>
<protein>
    <submittedName>
        <fullName evidence="2">Membrane protein</fullName>
    </submittedName>
</protein>
<dbReference type="RefSeq" id="YP_010013610.1">
    <property type="nucleotide sequence ID" value="NC_053513.1"/>
</dbReference>
<dbReference type="EMBL" id="MT658802">
    <property type="protein sequence ID" value="QNJ56665.1"/>
    <property type="molecule type" value="Genomic_DNA"/>
</dbReference>
<keyword evidence="1" id="KW-0472">Membrane</keyword>
<feature type="transmembrane region" description="Helical" evidence="1">
    <location>
        <begin position="7"/>
        <end position="28"/>
    </location>
</feature>
<keyword evidence="3" id="KW-1185">Reference proteome</keyword>
<evidence type="ECO:0000256" key="1">
    <source>
        <dbReference type="SAM" id="Phobius"/>
    </source>
</evidence>
<dbReference type="GeneID" id="63210225"/>
<evidence type="ECO:0000313" key="3">
    <source>
        <dbReference type="Proteomes" id="UP000515890"/>
    </source>
</evidence>
<proteinExistence type="predicted"/>